<keyword evidence="10" id="KW-0998">Cell outer membrane</keyword>
<keyword evidence="2" id="KW-0813">Transport</keyword>
<keyword evidence="8" id="KW-0798">TonB box</keyword>
<evidence type="ECO:0000256" key="4">
    <source>
        <dbReference type="ARBA" id="ARBA00022496"/>
    </source>
</evidence>
<dbReference type="InterPro" id="IPR039426">
    <property type="entry name" value="TonB-dep_rcpt-like"/>
</dbReference>
<keyword evidence="5" id="KW-0812">Transmembrane</keyword>
<dbReference type="EMBL" id="QUNI01000006">
    <property type="protein sequence ID" value="REG98458.1"/>
    <property type="molecule type" value="Genomic_DNA"/>
</dbReference>
<keyword evidence="4" id="KW-0410">Iron transport</keyword>
<evidence type="ECO:0000256" key="1">
    <source>
        <dbReference type="ARBA" id="ARBA00004571"/>
    </source>
</evidence>
<evidence type="ECO:0000256" key="6">
    <source>
        <dbReference type="ARBA" id="ARBA00023004"/>
    </source>
</evidence>
<reference evidence="11 12" key="1">
    <citation type="submission" date="2018-08" db="EMBL/GenBank/DDBJ databases">
        <title>Genomic Encyclopedia of Archaeal and Bacterial Type Strains, Phase II (KMG-II): from individual species to whole genera.</title>
        <authorList>
            <person name="Goeker M."/>
        </authorList>
    </citation>
    <scope>NUCLEOTIDE SEQUENCE [LARGE SCALE GENOMIC DNA]</scope>
    <source>
        <strain evidence="11 12">DSM 100880</strain>
    </source>
</reference>
<dbReference type="PANTHER" id="PTHR32552">
    <property type="entry name" value="FERRICHROME IRON RECEPTOR-RELATED"/>
    <property type="match status" value="1"/>
</dbReference>
<dbReference type="AlphaFoldDB" id="A0A3E0EJU3"/>
<evidence type="ECO:0000313" key="11">
    <source>
        <dbReference type="EMBL" id="REG98458.1"/>
    </source>
</evidence>
<keyword evidence="6" id="KW-0408">Iron</keyword>
<evidence type="ECO:0000256" key="9">
    <source>
        <dbReference type="ARBA" id="ARBA00023136"/>
    </source>
</evidence>
<accession>A0A3E0EJU3</accession>
<dbReference type="InterPro" id="IPR036942">
    <property type="entry name" value="Beta-barrel_TonB_sf"/>
</dbReference>
<gene>
    <name evidence="11" type="ORF">C8P67_10654</name>
</gene>
<organism evidence="11 12">
    <name type="scientific">Flavobacterium aquicola</name>
    <dbReference type="NCBI Taxonomy" id="1682742"/>
    <lineage>
        <taxon>Bacteria</taxon>
        <taxon>Pseudomonadati</taxon>
        <taxon>Bacteroidota</taxon>
        <taxon>Flavobacteriia</taxon>
        <taxon>Flavobacteriales</taxon>
        <taxon>Flavobacteriaceae</taxon>
        <taxon>Flavobacterium</taxon>
    </lineage>
</organism>
<dbReference type="SUPFAM" id="SSF56935">
    <property type="entry name" value="Porins"/>
    <property type="match status" value="1"/>
</dbReference>
<evidence type="ECO:0000256" key="7">
    <source>
        <dbReference type="ARBA" id="ARBA00023065"/>
    </source>
</evidence>
<name>A0A3E0EJU3_9FLAO</name>
<evidence type="ECO:0000256" key="8">
    <source>
        <dbReference type="ARBA" id="ARBA00023077"/>
    </source>
</evidence>
<dbReference type="Gene3D" id="2.40.170.20">
    <property type="entry name" value="TonB-dependent receptor, beta-barrel domain"/>
    <property type="match status" value="1"/>
</dbReference>
<evidence type="ECO:0000256" key="2">
    <source>
        <dbReference type="ARBA" id="ARBA00022448"/>
    </source>
</evidence>
<dbReference type="GO" id="GO:0009279">
    <property type="term" value="C:cell outer membrane"/>
    <property type="evidence" value="ECO:0007669"/>
    <property type="project" value="UniProtKB-SubCell"/>
</dbReference>
<protein>
    <submittedName>
        <fullName evidence="11">Uncharacterized protein</fullName>
    </submittedName>
</protein>
<evidence type="ECO:0000256" key="3">
    <source>
        <dbReference type="ARBA" id="ARBA00022452"/>
    </source>
</evidence>
<keyword evidence="12" id="KW-1185">Reference proteome</keyword>
<keyword evidence="7" id="KW-0406">Ion transport</keyword>
<dbReference type="Proteomes" id="UP000257136">
    <property type="component" value="Unassembled WGS sequence"/>
</dbReference>
<comment type="caution">
    <text evidence="11">The sequence shown here is derived from an EMBL/GenBank/DDBJ whole genome shotgun (WGS) entry which is preliminary data.</text>
</comment>
<evidence type="ECO:0000313" key="12">
    <source>
        <dbReference type="Proteomes" id="UP000257136"/>
    </source>
</evidence>
<keyword evidence="3" id="KW-1134">Transmembrane beta strand</keyword>
<comment type="subcellular location">
    <subcellularLocation>
        <location evidence="1">Cell outer membrane</location>
        <topology evidence="1">Multi-pass membrane protein</topology>
    </subcellularLocation>
</comment>
<dbReference type="RefSeq" id="WP_245980431.1">
    <property type="nucleotide sequence ID" value="NZ_QUNI01000006.1"/>
</dbReference>
<proteinExistence type="predicted"/>
<evidence type="ECO:0000256" key="10">
    <source>
        <dbReference type="ARBA" id="ARBA00023237"/>
    </source>
</evidence>
<sequence length="604" mass="68133">MKIKNINTFINKLSTFSTFSPLVRAGVGFLFLLLTQFSFAQDKKDNIGTEVVNVVKPYTPTISDAFKVKEVPASINTDENAKKENVNYSILPFPVASTFAPAKGNAQGVEKGKQERLFKNYATLGIGNYGRLNAELYVNEDLNNNEYVSGMFRHNSSQGDIKDVLQDNFYYDTKIDLQYGSNEQDLTWNIKAGYQNQIYNWYGLPVNFGNTLTPPADMALIYGIKLRQSYNTLTAGGSMAFENGILNDVTLDFAHFTDDFSSAENSFLLAPTFKFDVLDEAIKTKVFVDYVDGSFKNNYLGTNTSPTNYGFINLGIVPSFVMNREDWTINVGAGLVYSMGKENDTNKFYVYPSISASYKVVGDLMIFYTSAIGNLQQNTYKNFVDGNPYVSPTLNIKPTNELYDIQAGLKGKLASTVSYDVKASYIHDENKALFRSNDYTEKDTNANYGFGNSFQVVYDDLTTMRFYGEIKADLAKGLTVEADVTVSSYTKKSEQEAWNLPELQLNGKADFMITNKWFAGVNLFYVGERKDYQLNTDIVYVTAPSPITLDGYFDLNANVRYKHNDRFTAFLKANNILNNDYQKWLNYQVQGFQVMVGGNYKFDF</sequence>
<keyword evidence="9" id="KW-0472">Membrane</keyword>
<evidence type="ECO:0000256" key="5">
    <source>
        <dbReference type="ARBA" id="ARBA00022692"/>
    </source>
</evidence>
<dbReference type="GO" id="GO:0006826">
    <property type="term" value="P:iron ion transport"/>
    <property type="evidence" value="ECO:0007669"/>
    <property type="project" value="UniProtKB-KW"/>
</dbReference>
<dbReference type="PANTHER" id="PTHR32552:SF81">
    <property type="entry name" value="TONB-DEPENDENT OUTER MEMBRANE RECEPTOR"/>
    <property type="match status" value="1"/>
</dbReference>